<dbReference type="EMBL" id="CP016033">
    <property type="protein sequence ID" value="ANK14178.1"/>
    <property type="molecule type" value="Genomic_DNA"/>
</dbReference>
<evidence type="ECO:0008006" key="3">
    <source>
        <dbReference type="Google" id="ProtNLM"/>
    </source>
</evidence>
<name>A0A192D6Q5_9SPHN</name>
<organism evidence="1 2">
    <name type="scientific">Erythrobacter neustonensis</name>
    <dbReference type="NCBI Taxonomy" id="1112"/>
    <lineage>
        <taxon>Bacteria</taxon>
        <taxon>Pseudomonadati</taxon>
        <taxon>Pseudomonadota</taxon>
        <taxon>Alphaproteobacteria</taxon>
        <taxon>Sphingomonadales</taxon>
        <taxon>Erythrobacteraceae</taxon>
        <taxon>Erythrobacter/Porphyrobacter group</taxon>
        <taxon>Erythrobacter</taxon>
    </lineage>
</organism>
<gene>
    <name evidence="1" type="ORF">A9D12_07195</name>
</gene>
<dbReference type="OrthoDB" id="7427117at2"/>
<dbReference type="KEGG" id="pns:A9D12_07195"/>
<dbReference type="AlphaFoldDB" id="A0A192D6Q5"/>
<sequence>MVEGNGARSEGVWGAELGLGYQVTAGGFSLRPIGGVLVYQGDNERYFTDTFNNGQTRCRDRTNGQFADDRLCDDTALKPYGKLEASYTVAGSLELGGGGRYDGGAVRPYGLVSFPIAPRFRVHGNVGEEFFALGLRGAF</sequence>
<evidence type="ECO:0000313" key="2">
    <source>
        <dbReference type="Proteomes" id="UP000078263"/>
    </source>
</evidence>
<accession>A0A192D6Q5</accession>
<proteinExistence type="predicted"/>
<dbReference type="Proteomes" id="UP000078263">
    <property type="component" value="Chromosome"/>
</dbReference>
<evidence type="ECO:0000313" key="1">
    <source>
        <dbReference type="EMBL" id="ANK14178.1"/>
    </source>
</evidence>
<protein>
    <recommendedName>
        <fullName evidence="3">Bacterial surface antigen (D15) domain-containing protein</fullName>
    </recommendedName>
</protein>
<reference evidence="1 2" key="1">
    <citation type="submission" date="2016-05" db="EMBL/GenBank/DDBJ databases">
        <title>Compelete Genome Sequence of Bacteriochlorophyll-Synthesizing Bacterium Porphyrobacter neustonensis DSM 9434.</title>
        <authorList>
            <person name="Shi X.-L."/>
            <person name="Wu Y.-H."/>
            <person name="Cheng H."/>
            <person name="Xu L."/>
            <person name="Zhang X.-Q."/>
            <person name="Wang C.-S."/>
            <person name="Xu X.-W."/>
        </authorList>
    </citation>
    <scope>NUCLEOTIDE SEQUENCE [LARGE SCALE GENOMIC DNA]</scope>
    <source>
        <strain evidence="1 2">DSM 9434</strain>
    </source>
</reference>
<keyword evidence="2" id="KW-1185">Reference proteome</keyword>